<evidence type="ECO:0000313" key="2">
    <source>
        <dbReference type="EMBL" id="HIR39637.1"/>
    </source>
</evidence>
<reference evidence="2" key="1">
    <citation type="submission" date="2020-10" db="EMBL/GenBank/DDBJ databases">
        <authorList>
            <person name="Gilroy R."/>
        </authorList>
    </citation>
    <scope>NUCLEOTIDE SEQUENCE</scope>
    <source>
        <strain evidence="2">ChiW25-3613</strain>
    </source>
</reference>
<protein>
    <submittedName>
        <fullName evidence="2">Uncharacterized protein</fullName>
    </submittedName>
</protein>
<dbReference type="AlphaFoldDB" id="A0A9D1AFP3"/>
<dbReference type="EMBL" id="DVHB01000078">
    <property type="protein sequence ID" value="HIR39637.1"/>
    <property type="molecule type" value="Genomic_DNA"/>
</dbReference>
<dbReference type="Proteomes" id="UP000824179">
    <property type="component" value="Unassembled WGS sequence"/>
</dbReference>
<accession>A0A9D1AFP3</accession>
<comment type="caution">
    <text evidence="2">The sequence shown here is derived from an EMBL/GenBank/DDBJ whole genome shotgun (WGS) entry which is preliminary data.</text>
</comment>
<organism evidence="2 3">
    <name type="scientific">Candidatus Coproplasma stercoripullorum</name>
    <dbReference type="NCBI Taxonomy" id="2840751"/>
    <lineage>
        <taxon>Bacteria</taxon>
        <taxon>Bacillati</taxon>
        <taxon>Bacillota</taxon>
        <taxon>Clostridia</taxon>
        <taxon>Eubacteriales</taxon>
        <taxon>Candidatus Coproplasma</taxon>
    </lineage>
</organism>
<evidence type="ECO:0000313" key="3">
    <source>
        <dbReference type="Proteomes" id="UP000824179"/>
    </source>
</evidence>
<feature type="region of interest" description="Disordered" evidence="1">
    <location>
        <begin position="1"/>
        <end position="20"/>
    </location>
</feature>
<gene>
    <name evidence="2" type="ORF">IAB90_04555</name>
</gene>
<feature type="compositionally biased region" description="Basic and acidic residues" evidence="1">
    <location>
        <begin position="1"/>
        <end position="10"/>
    </location>
</feature>
<evidence type="ECO:0000256" key="1">
    <source>
        <dbReference type="SAM" id="MobiDB-lite"/>
    </source>
</evidence>
<feature type="region of interest" description="Disordered" evidence="1">
    <location>
        <begin position="53"/>
        <end position="81"/>
    </location>
</feature>
<reference evidence="2" key="2">
    <citation type="journal article" date="2021" name="PeerJ">
        <title>Extensive microbial diversity within the chicken gut microbiome revealed by metagenomics and culture.</title>
        <authorList>
            <person name="Gilroy R."/>
            <person name="Ravi A."/>
            <person name="Getino M."/>
            <person name="Pursley I."/>
            <person name="Horton D.L."/>
            <person name="Alikhan N.F."/>
            <person name="Baker D."/>
            <person name="Gharbi K."/>
            <person name="Hall N."/>
            <person name="Watson M."/>
            <person name="Adriaenssens E.M."/>
            <person name="Foster-Nyarko E."/>
            <person name="Jarju S."/>
            <person name="Secka A."/>
            <person name="Antonio M."/>
            <person name="Oren A."/>
            <person name="Chaudhuri R.R."/>
            <person name="La Ragione R."/>
            <person name="Hildebrand F."/>
            <person name="Pallen M.J."/>
        </authorList>
    </citation>
    <scope>NUCLEOTIDE SEQUENCE</scope>
    <source>
        <strain evidence="2">ChiW25-3613</strain>
    </source>
</reference>
<name>A0A9D1AFP3_9FIRM</name>
<feature type="compositionally biased region" description="Polar residues" evidence="1">
    <location>
        <begin position="70"/>
        <end position="81"/>
    </location>
</feature>
<sequence>MDNLENERRGTANAAEAEGEKVAADLGKFKDVKALLDAYNSLEAEFTRRSQRLKELESNKADPPAEAASGTPSAHTQNTASLYEAAAGDEDVKNAIIADYLRTVSSYKGAPMVTGGISLTSPKQRPASIKEASRLANEFLKNN</sequence>
<proteinExistence type="predicted"/>